<dbReference type="eggNOG" id="COG0607">
    <property type="taxonomic scope" value="Bacteria"/>
</dbReference>
<keyword evidence="4" id="KW-1185">Reference proteome</keyword>
<evidence type="ECO:0000313" key="3">
    <source>
        <dbReference type="EMBL" id="ACN16969.1"/>
    </source>
</evidence>
<feature type="chain" id="PRO_5002900510" evidence="1">
    <location>
        <begin position="20"/>
        <end position="142"/>
    </location>
</feature>
<reference evidence="3 4" key="1">
    <citation type="journal article" date="2009" name="Environ. Microbiol.">
        <title>Genome sequence of Desulfobacterium autotrophicum HRM2, a marine sulfate reducer oxidizing organic carbon completely to carbon dioxide.</title>
        <authorList>
            <person name="Strittmatter A.W."/>
            <person name="Liesegang H."/>
            <person name="Rabus R."/>
            <person name="Decker I."/>
            <person name="Amann J."/>
            <person name="Andres S."/>
            <person name="Henne A."/>
            <person name="Fricke W.F."/>
            <person name="Martinez-Arias R."/>
            <person name="Bartels D."/>
            <person name="Goesmann A."/>
            <person name="Krause L."/>
            <person name="Puehler A."/>
            <person name="Klenk H.P."/>
            <person name="Richter M."/>
            <person name="Schuler M."/>
            <person name="Gloeckner F.O."/>
            <person name="Meyerdierks A."/>
            <person name="Gottschalk G."/>
            <person name="Amann R."/>
        </authorList>
    </citation>
    <scope>NUCLEOTIDE SEQUENCE [LARGE SCALE GENOMIC DNA]</scope>
    <source>
        <strain evidence="4">ATCC 43914 / DSM 3382 / HRM2</strain>
    </source>
</reference>
<sequence>MKTMKTLTFLVVISLMAVAGVVASDYNYVSPEKVKTWIETQEPVTIVDIQVKEEFEAHHLPGSLATYSYPVKSDLEKAKIDDAVDASIDTETPVVVVCPRGAGGAQRCYDYMKSRNISEDRLLILKGGIAGWPYKELMESAK</sequence>
<name>C0QBG7_DESAH</name>
<dbReference type="Pfam" id="PF00581">
    <property type="entry name" value="Rhodanese"/>
    <property type="match status" value="1"/>
</dbReference>
<evidence type="ECO:0000256" key="1">
    <source>
        <dbReference type="SAM" id="SignalP"/>
    </source>
</evidence>
<dbReference type="HOGENOM" id="CLU_130867_0_0_7"/>
<accession>C0QBG7</accession>
<dbReference type="Proteomes" id="UP000000442">
    <property type="component" value="Chromosome"/>
</dbReference>
<feature type="domain" description="Rhodanese" evidence="2">
    <location>
        <begin position="40"/>
        <end position="141"/>
    </location>
</feature>
<dbReference type="KEGG" id="dat:HRM2_39110"/>
<feature type="signal peptide" evidence="1">
    <location>
        <begin position="1"/>
        <end position="19"/>
    </location>
</feature>
<organism evidence="3 4">
    <name type="scientific">Desulforapulum autotrophicum (strain ATCC 43914 / DSM 3382 / VKM B-1955 / HRM2)</name>
    <name type="common">Desulfobacterium autotrophicum</name>
    <dbReference type="NCBI Taxonomy" id="177437"/>
    <lineage>
        <taxon>Bacteria</taxon>
        <taxon>Pseudomonadati</taxon>
        <taxon>Thermodesulfobacteriota</taxon>
        <taxon>Desulfobacteria</taxon>
        <taxon>Desulfobacterales</taxon>
        <taxon>Desulfobacteraceae</taxon>
        <taxon>Desulforapulum</taxon>
    </lineage>
</organism>
<evidence type="ECO:0000313" key="4">
    <source>
        <dbReference type="Proteomes" id="UP000000442"/>
    </source>
</evidence>
<dbReference type="SMART" id="SM00450">
    <property type="entry name" value="RHOD"/>
    <property type="match status" value="1"/>
</dbReference>
<protein>
    <submittedName>
        <fullName evidence="3">ThiF</fullName>
    </submittedName>
</protein>
<keyword evidence="1" id="KW-0732">Signal</keyword>
<dbReference type="EMBL" id="CP001087">
    <property type="protein sequence ID" value="ACN16969.1"/>
    <property type="molecule type" value="Genomic_DNA"/>
</dbReference>
<evidence type="ECO:0000259" key="2">
    <source>
        <dbReference type="PROSITE" id="PS50206"/>
    </source>
</evidence>
<proteinExistence type="predicted"/>
<dbReference type="InterPro" id="IPR001763">
    <property type="entry name" value="Rhodanese-like_dom"/>
</dbReference>
<dbReference type="OrthoDB" id="9800872at2"/>
<gene>
    <name evidence="3" type="primary">thiF</name>
    <name evidence="3" type="ordered locus">HRM2_39110</name>
</gene>
<dbReference type="CDD" id="cd00158">
    <property type="entry name" value="RHOD"/>
    <property type="match status" value="1"/>
</dbReference>
<dbReference type="InterPro" id="IPR036873">
    <property type="entry name" value="Rhodanese-like_dom_sf"/>
</dbReference>
<dbReference type="AlphaFoldDB" id="C0QBG7"/>
<dbReference type="STRING" id="177437.HRM2_39110"/>
<dbReference type="SUPFAM" id="SSF52821">
    <property type="entry name" value="Rhodanese/Cell cycle control phosphatase"/>
    <property type="match status" value="1"/>
</dbReference>
<dbReference type="PROSITE" id="PS50206">
    <property type="entry name" value="RHODANESE_3"/>
    <property type="match status" value="1"/>
</dbReference>
<dbReference type="Gene3D" id="3.40.250.10">
    <property type="entry name" value="Rhodanese-like domain"/>
    <property type="match status" value="1"/>
</dbReference>